<feature type="non-terminal residue" evidence="4">
    <location>
        <position position="149"/>
    </location>
</feature>
<dbReference type="InterPro" id="IPR001452">
    <property type="entry name" value="SH3_domain"/>
</dbReference>
<reference evidence="4 5" key="1">
    <citation type="journal article" date="2014" name="PLoS Genet.">
        <title>Analysis of the Phlebiopsis gigantea genome, transcriptome and secretome provides insight into its pioneer colonization strategies of wood.</title>
        <authorList>
            <person name="Hori C."/>
            <person name="Ishida T."/>
            <person name="Igarashi K."/>
            <person name="Samejima M."/>
            <person name="Suzuki H."/>
            <person name="Master E."/>
            <person name="Ferreira P."/>
            <person name="Ruiz-Duenas F.J."/>
            <person name="Held B."/>
            <person name="Canessa P."/>
            <person name="Larrondo L.F."/>
            <person name="Schmoll M."/>
            <person name="Druzhinina I.S."/>
            <person name="Kubicek C.P."/>
            <person name="Gaskell J.A."/>
            <person name="Kersten P."/>
            <person name="St John F."/>
            <person name="Glasner J."/>
            <person name="Sabat G."/>
            <person name="Splinter BonDurant S."/>
            <person name="Syed K."/>
            <person name="Yadav J."/>
            <person name="Mgbeahuruike A.C."/>
            <person name="Kovalchuk A."/>
            <person name="Asiegbu F.O."/>
            <person name="Lackner G."/>
            <person name="Hoffmeister D."/>
            <person name="Rencoret J."/>
            <person name="Gutierrez A."/>
            <person name="Sun H."/>
            <person name="Lindquist E."/>
            <person name="Barry K."/>
            <person name="Riley R."/>
            <person name="Grigoriev I.V."/>
            <person name="Henrissat B."/>
            <person name="Kues U."/>
            <person name="Berka R.M."/>
            <person name="Martinez A.T."/>
            <person name="Covert S.F."/>
            <person name="Blanchette R.A."/>
            <person name="Cullen D."/>
        </authorList>
    </citation>
    <scope>NUCLEOTIDE SEQUENCE [LARGE SCALE GENOMIC DNA]</scope>
    <source>
        <strain evidence="4 5">11061_1 CR5-6</strain>
    </source>
</reference>
<evidence type="ECO:0000256" key="1">
    <source>
        <dbReference type="ARBA" id="ARBA00022443"/>
    </source>
</evidence>
<dbReference type="InterPro" id="IPR036028">
    <property type="entry name" value="SH3-like_dom_sf"/>
</dbReference>
<evidence type="ECO:0000313" key="4">
    <source>
        <dbReference type="EMBL" id="KIP08923.1"/>
    </source>
</evidence>
<name>A0A0C3PPL3_PHLG1</name>
<dbReference type="SUPFAM" id="SSF50044">
    <property type="entry name" value="SH3-domain"/>
    <property type="match status" value="1"/>
</dbReference>
<gene>
    <name evidence="4" type="ORF">PHLGIDRAFT_38726</name>
</gene>
<accession>A0A0C3PPL3</accession>
<dbReference type="OrthoDB" id="5340910at2759"/>
<dbReference type="PROSITE" id="PS50002">
    <property type="entry name" value="SH3"/>
    <property type="match status" value="1"/>
</dbReference>
<dbReference type="EMBL" id="KN840472">
    <property type="protein sequence ID" value="KIP08923.1"/>
    <property type="molecule type" value="Genomic_DNA"/>
</dbReference>
<dbReference type="STRING" id="745531.A0A0C3PPL3"/>
<dbReference type="AlphaFoldDB" id="A0A0C3PPL3"/>
<evidence type="ECO:0000259" key="3">
    <source>
        <dbReference type="PROSITE" id="PS50002"/>
    </source>
</evidence>
<keyword evidence="1 2" id="KW-0728">SH3 domain</keyword>
<dbReference type="Gene3D" id="2.30.30.40">
    <property type="entry name" value="SH3 Domains"/>
    <property type="match status" value="1"/>
</dbReference>
<organism evidence="4 5">
    <name type="scientific">Phlebiopsis gigantea (strain 11061_1 CR5-6)</name>
    <name type="common">White-rot fungus</name>
    <name type="synonym">Peniophora gigantea</name>
    <dbReference type="NCBI Taxonomy" id="745531"/>
    <lineage>
        <taxon>Eukaryota</taxon>
        <taxon>Fungi</taxon>
        <taxon>Dikarya</taxon>
        <taxon>Basidiomycota</taxon>
        <taxon>Agaricomycotina</taxon>
        <taxon>Agaricomycetes</taxon>
        <taxon>Polyporales</taxon>
        <taxon>Phanerochaetaceae</taxon>
        <taxon>Phlebiopsis</taxon>
    </lineage>
</organism>
<dbReference type="HOGENOM" id="CLU_089024_0_0_1"/>
<dbReference type="SMART" id="SM00326">
    <property type="entry name" value="SH3"/>
    <property type="match status" value="1"/>
</dbReference>
<proteinExistence type="predicted"/>
<feature type="domain" description="SH3" evidence="3">
    <location>
        <begin position="59"/>
        <end position="124"/>
    </location>
</feature>
<protein>
    <recommendedName>
        <fullName evidence="3">SH3 domain-containing protein</fullName>
    </recommendedName>
</protein>
<feature type="non-terminal residue" evidence="4">
    <location>
        <position position="1"/>
    </location>
</feature>
<evidence type="ECO:0000256" key="2">
    <source>
        <dbReference type="PROSITE-ProRule" id="PRU00192"/>
    </source>
</evidence>
<dbReference type="Pfam" id="PF14604">
    <property type="entry name" value="SH3_9"/>
    <property type="match status" value="1"/>
</dbReference>
<dbReference type="Proteomes" id="UP000053257">
    <property type="component" value="Unassembled WGS sequence"/>
</dbReference>
<sequence>LSVRPFSPSERWSFPKPPSLTSAGYSGVVAFQPPRRTISTSPAADGHTTAETFVTADTDAAAHFRAVETVRRAYVPVRADELALAPGESVRVMRRFDDGWAYAENLSRGSRGLFPIDCLRMADQDLDTFLAEKRLGAYAGVQPQSAVLV</sequence>
<keyword evidence="5" id="KW-1185">Reference proteome</keyword>
<evidence type="ECO:0000313" key="5">
    <source>
        <dbReference type="Proteomes" id="UP000053257"/>
    </source>
</evidence>